<feature type="domain" description="BRCT" evidence="1">
    <location>
        <begin position="78"/>
        <end position="169"/>
    </location>
</feature>
<reference evidence="2" key="1">
    <citation type="submission" date="2018-05" db="EMBL/GenBank/DDBJ databases">
        <authorList>
            <person name="Lanie J.A."/>
            <person name="Ng W.-L."/>
            <person name="Kazmierczak K.M."/>
            <person name="Andrzejewski T.M."/>
            <person name="Davidsen T.M."/>
            <person name="Wayne K.J."/>
            <person name="Tettelin H."/>
            <person name="Glass J.I."/>
            <person name="Rusch D."/>
            <person name="Podicherti R."/>
            <person name="Tsui H.-C.T."/>
            <person name="Winkler M.E."/>
        </authorList>
    </citation>
    <scope>NUCLEOTIDE SEQUENCE</scope>
</reference>
<sequence>MKVLFKTLKNSKDLTRVLNYCENNRIETLHNESSLTLDVIKLEETRGVINWGGYGSSFEIGSNLFNYFKLDYPGGPPPRGKSFTHVKMVMNGILKNNDTEEVIQKVEKLGGLVVQDVDDKVNLMVIGEKADKQLLKKAEELNQILILDEERFIQILPAKRKLPVKRQIKPRKVLPQTVDKNVLRKLKKLFTSRDNDLINQGHEVLRSLS</sequence>
<dbReference type="InterPro" id="IPR001357">
    <property type="entry name" value="BRCT_dom"/>
</dbReference>
<dbReference type="EMBL" id="UINC01125699">
    <property type="protein sequence ID" value="SVD03703.1"/>
    <property type="molecule type" value="Genomic_DNA"/>
</dbReference>
<feature type="non-terminal residue" evidence="2">
    <location>
        <position position="209"/>
    </location>
</feature>
<dbReference type="Gene3D" id="3.40.50.10190">
    <property type="entry name" value="BRCT domain"/>
    <property type="match status" value="1"/>
</dbReference>
<name>A0A382S1F7_9ZZZZ</name>
<dbReference type="Pfam" id="PF00533">
    <property type="entry name" value="BRCT"/>
    <property type="match status" value="1"/>
</dbReference>
<dbReference type="PROSITE" id="PS50172">
    <property type="entry name" value="BRCT"/>
    <property type="match status" value="1"/>
</dbReference>
<dbReference type="AlphaFoldDB" id="A0A382S1F7"/>
<evidence type="ECO:0000259" key="1">
    <source>
        <dbReference type="PROSITE" id="PS50172"/>
    </source>
</evidence>
<organism evidence="2">
    <name type="scientific">marine metagenome</name>
    <dbReference type="NCBI Taxonomy" id="408172"/>
    <lineage>
        <taxon>unclassified sequences</taxon>
        <taxon>metagenomes</taxon>
        <taxon>ecological metagenomes</taxon>
    </lineage>
</organism>
<protein>
    <recommendedName>
        <fullName evidence="1">BRCT domain-containing protein</fullName>
    </recommendedName>
</protein>
<evidence type="ECO:0000313" key="2">
    <source>
        <dbReference type="EMBL" id="SVD03703.1"/>
    </source>
</evidence>
<proteinExistence type="predicted"/>
<dbReference type="InterPro" id="IPR036420">
    <property type="entry name" value="BRCT_dom_sf"/>
</dbReference>
<gene>
    <name evidence="2" type="ORF">METZ01_LOCUS356557</name>
</gene>
<accession>A0A382S1F7</accession>
<dbReference type="SUPFAM" id="SSF52113">
    <property type="entry name" value="BRCT domain"/>
    <property type="match status" value="1"/>
</dbReference>